<dbReference type="EMBL" id="JAMFTH010000007">
    <property type="protein sequence ID" value="MCP8900787.1"/>
    <property type="molecule type" value="Genomic_DNA"/>
</dbReference>
<dbReference type="Gene3D" id="2.120.10.30">
    <property type="entry name" value="TolB, C-terminal domain"/>
    <property type="match status" value="1"/>
</dbReference>
<comment type="caution">
    <text evidence="2">The sequence shown here is derived from an EMBL/GenBank/DDBJ whole genome shotgun (WGS) entry which is preliminary data.</text>
</comment>
<evidence type="ECO:0000313" key="3">
    <source>
        <dbReference type="Proteomes" id="UP001139319"/>
    </source>
</evidence>
<feature type="transmembrane region" description="Helical" evidence="1">
    <location>
        <begin position="557"/>
        <end position="578"/>
    </location>
</feature>
<feature type="transmembrane region" description="Helical" evidence="1">
    <location>
        <begin position="348"/>
        <end position="368"/>
    </location>
</feature>
<keyword evidence="1" id="KW-0472">Membrane</keyword>
<dbReference type="SUPFAM" id="SSF101898">
    <property type="entry name" value="NHL repeat"/>
    <property type="match status" value="1"/>
</dbReference>
<dbReference type="InterPro" id="IPR011042">
    <property type="entry name" value="6-blade_b-propeller_TolB-like"/>
</dbReference>
<proteinExistence type="predicted"/>
<organism evidence="2 3">
    <name type="scientific">Gilvimarinus xylanilyticus</name>
    <dbReference type="NCBI Taxonomy" id="2944139"/>
    <lineage>
        <taxon>Bacteria</taxon>
        <taxon>Pseudomonadati</taxon>
        <taxon>Pseudomonadota</taxon>
        <taxon>Gammaproteobacteria</taxon>
        <taxon>Cellvibrionales</taxon>
        <taxon>Cellvibrionaceae</taxon>
        <taxon>Gilvimarinus</taxon>
    </lineage>
</organism>
<keyword evidence="1" id="KW-0812">Transmembrane</keyword>
<sequence>MQGKSKAAAIIIVSCVVSTLGLYLWAGSQRAGLQGYGFMRVNEGELVVNFDRSWVWLSQTGRERRTLDLESENLRPVGDFDFFANGDLLIYHRQAALSVGQNLKAFLRLRQAPAHSSAGHDGQRADGFYRCRLSVLRCDLLPNANILPARSFRLVIDSATDVIYLADTSDHSVYKLSGDGEVLASRREGFKFPNQLLLRDGALWLADTNHHRVVVLDTHAEGFARERSHRKVTLDHKYRWPLQLATAPQGLWVLVGDSSVANARLAFIDRDNDVTQPLAPEVLRSAGLNDPLAIKYWLGALWINDFTQPKLRRVNPTTGDVQTIDSPRLQSLEQAYTRKANHYRHLEALAIGLFVLVIVGGVIAAWVLEKEQTRQVIRSAGRGTAFSVDGEMTPTGTRDILWLSSALKPWHHWLAKIIWLMWALILLVLLGLYFSVEEASASILQLGAGMAIFLGIVCGAVQRLFGFLSASRLGVIGESLVLVDGRGQRTIASGAELAYSPHFIFADHVAVVLGNPQMRFFTEIELKKWVYPRLRQAQKLSAWQPTQYLWRLRHPQIVYSAVLLAAVLGLYVFIEYFLA</sequence>
<evidence type="ECO:0000313" key="2">
    <source>
        <dbReference type="EMBL" id="MCP8900787.1"/>
    </source>
</evidence>
<reference evidence="2" key="1">
    <citation type="submission" date="2022-05" db="EMBL/GenBank/DDBJ databases">
        <authorList>
            <person name="Sun H.-N."/>
        </authorList>
    </citation>
    <scope>NUCLEOTIDE SEQUENCE</scope>
    <source>
        <strain evidence="2">HB14</strain>
    </source>
</reference>
<evidence type="ECO:0000256" key="1">
    <source>
        <dbReference type="SAM" id="Phobius"/>
    </source>
</evidence>
<accession>A0A9X2I7C6</accession>
<feature type="transmembrane region" description="Helical" evidence="1">
    <location>
        <begin position="442"/>
        <end position="465"/>
    </location>
</feature>
<dbReference type="RefSeq" id="WP_253969081.1">
    <property type="nucleotide sequence ID" value="NZ_JAMFTH010000007.1"/>
</dbReference>
<dbReference type="AlphaFoldDB" id="A0A9X2I7C6"/>
<feature type="transmembrane region" description="Helical" evidence="1">
    <location>
        <begin position="417"/>
        <end position="436"/>
    </location>
</feature>
<dbReference type="Proteomes" id="UP001139319">
    <property type="component" value="Unassembled WGS sequence"/>
</dbReference>
<name>A0A9X2I7C6_9GAMM</name>
<keyword evidence="1" id="KW-1133">Transmembrane helix</keyword>
<gene>
    <name evidence="2" type="ORF">M6D89_15875</name>
</gene>
<feature type="transmembrane region" description="Helical" evidence="1">
    <location>
        <begin position="7"/>
        <end position="26"/>
    </location>
</feature>
<protein>
    <submittedName>
        <fullName evidence="2">Uncharacterized protein</fullName>
    </submittedName>
</protein>
<keyword evidence="3" id="KW-1185">Reference proteome</keyword>
<reference evidence="2" key="2">
    <citation type="submission" date="2023-01" db="EMBL/GenBank/DDBJ databases">
        <title>Gilvimarinus xylanilyticus HB14 isolated from Caulerpa lentillifera aquaculture base in Hainan, China.</title>
        <authorList>
            <person name="Zhang Y.-J."/>
        </authorList>
    </citation>
    <scope>NUCLEOTIDE SEQUENCE</scope>
    <source>
        <strain evidence="2">HB14</strain>
    </source>
</reference>